<dbReference type="AlphaFoldDB" id="A0A2P2R2J0"/>
<reference evidence="1" key="1">
    <citation type="submission" date="2018-02" db="EMBL/GenBank/DDBJ databases">
        <title>Rhizophora mucronata_Transcriptome.</title>
        <authorList>
            <person name="Meera S.P."/>
            <person name="Sreeshan A."/>
            <person name="Augustine A."/>
        </authorList>
    </citation>
    <scope>NUCLEOTIDE SEQUENCE</scope>
    <source>
        <tissue evidence="1">Leaf</tissue>
    </source>
</reference>
<evidence type="ECO:0000313" key="1">
    <source>
        <dbReference type="EMBL" id="MBX73463.1"/>
    </source>
</evidence>
<protein>
    <submittedName>
        <fullName evidence="1">Uncharacterized protein</fullName>
    </submittedName>
</protein>
<accession>A0A2P2R2J0</accession>
<dbReference type="EMBL" id="GGEC01092979">
    <property type="protein sequence ID" value="MBX73463.1"/>
    <property type="molecule type" value="Transcribed_RNA"/>
</dbReference>
<organism evidence="1">
    <name type="scientific">Rhizophora mucronata</name>
    <name type="common">Asiatic mangrove</name>
    <dbReference type="NCBI Taxonomy" id="61149"/>
    <lineage>
        <taxon>Eukaryota</taxon>
        <taxon>Viridiplantae</taxon>
        <taxon>Streptophyta</taxon>
        <taxon>Embryophyta</taxon>
        <taxon>Tracheophyta</taxon>
        <taxon>Spermatophyta</taxon>
        <taxon>Magnoliopsida</taxon>
        <taxon>eudicotyledons</taxon>
        <taxon>Gunneridae</taxon>
        <taxon>Pentapetalae</taxon>
        <taxon>rosids</taxon>
        <taxon>fabids</taxon>
        <taxon>Malpighiales</taxon>
        <taxon>Rhizophoraceae</taxon>
        <taxon>Rhizophora</taxon>
    </lineage>
</organism>
<proteinExistence type="predicted"/>
<sequence>MHLFSLCSQTTFFFEQPKFYSEPNLRMSREQTEAPQN</sequence>
<name>A0A2P2R2J0_RHIMU</name>